<name>A0A2G5TI00_9PELO</name>
<feature type="region of interest" description="Disordered" evidence="5">
    <location>
        <begin position="240"/>
        <end position="277"/>
    </location>
</feature>
<dbReference type="OrthoDB" id="249703at2759"/>
<dbReference type="SUPFAM" id="SSF47616">
    <property type="entry name" value="GST C-terminal domain-like"/>
    <property type="match status" value="1"/>
</dbReference>
<accession>A0A2G5TI00</accession>
<dbReference type="AlphaFoldDB" id="A0A2G5TI00"/>
<comment type="caution">
    <text evidence="8">The sequence shown here is derived from an EMBL/GenBank/DDBJ whole genome shotgun (WGS) entry which is preliminary data.</text>
</comment>
<organism evidence="8 9">
    <name type="scientific">Caenorhabditis nigoni</name>
    <dbReference type="NCBI Taxonomy" id="1611254"/>
    <lineage>
        <taxon>Eukaryota</taxon>
        <taxon>Metazoa</taxon>
        <taxon>Ecdysozoa</taxon>
        <taxon>Nematoda</taxon>
        <taxon>Chromadorea</taxon>
        <taxon>Rhabditida</taxon>
        <taxon>Rhabditina</taxon>
        <taxon>Rhabditomorpha</taxon>
        <taxon>Rhabditoidea</taxon>
        <taxon>Rhabditidae</taxon>
        <taxon>Peloderinae</taxon>
        <taxon>Caenorhabditis</taxon>
    </lineage>
</organism>
<dbReference type="InterPro" id="IPR004046">
    <property type="entry name" value="GST_C"/>
</dbReference>
<dbReference type="STRING" id="1611254.A0A2G5TI00"/>
<sequence length="428" mass="47940">MTFTFKNSENRPKFRPERISNFCIRLSSIFILQKLYGNKDNFRTQKVLIAAKLANKTVTLAGDAAPADKFPLGVTPAFEGDALLFGAESIGLHLTGTSANAETVQWLQFAEGYLLPAVLGYVLPSVSAANFDKKTVEQYKNELNGQLQVLDRVLVKKTYLVGERLSLADVSVALDLLPAFQYVLDASARKSIVNVTRWFRTVVSQPAVKEVLGDVALATSVAQFNQAKFNELGAKVAKSAPKAEKPKKEAKPAAAPAPADDDEPKEEKSKDPFADMPKGTFVLDNFKRSYSNEDTATKAIPHFWENFDADTWSIWKCEYKYPEDLTLAFMSCNLINGMYQRLEKLKKNAFASMILFGTDNNSTISGIWVWKGDKLAFELSPDWQVDYESYTWTKLDPKSEATKKEVNEYLMWEGDFGGKKFNQGKIFK</sequence>
<evidence type="ECO:0000256" key="4">
    <source>
        <dbReference type="PROSITE-ProRule" id="PRU00519"/>
    </source>
</evidence>
<protein>
    <recommendedName>
        <fullName evidence="3">eEF-1B gamma</fullName>
    </recommendedName>
</protein>
<dbReference type="SUPFAM" id="SSF89942">
    <property type="entry name" value="eEF1-gamma domain"/>
    <property type="match status" value="1"/>
</dbReference>
<dbReference type="Pfam" id="PF00647">
    <property type="entry name" value="EF1G"/>
    <property type="match status" value="1"/>
</dbReference>
<dbReference type="Pfam" id="PF00043">
    <property type="entry name" value="GST_C"/>
    <property type="match status" value="1"/>
</dbReference>
<dbReference type="PANTHER" id="PTHR43986">
    <property type="entry name" value="ELONGATION FACTOR 1-GAMMA"/>
    <property type="match status" value="1"/>
</dbReference>
<evidence type="ECO:0000313" key="8">
    <source>
        <dbReference type="EMBL" id="PIC26863.1"/>
    </source>
</evidence>
<evidence type="ECO:0000259" key="7">
    <source>
        <dbReference type="PROSITE" id="PS50405"/>
    </source>
</evidence>
<dbReference type="Proteomes" id="UP000230233">
    <property type="component" value="Chromosome V"/>
</dbReference>
<feature type="domain" description="EF-1-gamma C-terminal" evidence="6">
    <location>
        <begin position="269"/>
        <end position="428"/>
    </location>
</feature>
<dbReference type="GO" id="GO:0005634">
    <property type="term" value="C:nucleus"/>
    <property type="evidence" value="ECO:0007669"/>
    <property type="project" value="TreeGrafter"/>
</dbReference>
<evidence type="ECO:0000256" key="5">
    <source>
        <dbReference type="SAM" id="MobiDB-lite"/>
    </source>
</evidence>
<evidence type="ECO:0000256" key="2">
    <source>
        <dbReference type="ARBA" id="ARBA00022917"/>
    </source>
</evidence>
<evidence type="ECO:0000256" key="1">
    <source>
        <dbReference type="ARBA" id="ARBA00022768"/>
    </source>
</evidence>
<evidence type="ECO:0000259" key="6">
    <source>
        <dbReference type="PROSITE" id="PS50040"/>
    </source>
</evidence>
<feature type="domain" description="GST C-terminal" evidence="7">
    <location>
        <begin position="96"/>
        <end position="229"/>
    </location>
</feature>
<feature type="compositionally biased region" description="Basic and acidic residues" evidence="5">
    <location>
        <begin position="241"/>
        <end position="251"/>
    </location>
</feature>
<keyword evidence="9" id="KW-1185">Reference proteome</keyword>
<dbReference type="SMART" id="SM01183">
    <property type="entry name" value="EF1G"/>
    <property type="match status" value="1"/>
</dbReference>
<dbReference type="Gene3D" id="1.20.1050.10">
    <property type="match status" value="1"/>
</dbReference>
<gene>
    <name evidence="8" type="primary">Cni-eef-1G</name>
    <name evidence="8" type="synonym">Cnig_chr_V.g19310</name>
    <name evidence="8" type="ORF">B9Z55_019310</name>
</gene>
<dbReference type="PROSITE" id="PS50405">
    <property type="entry name" value="GST_CTER"/>
    <property type="match status" value="1"/>
</dbReference>
<keyword evidence="1 4" id="KW-0251">Elongation factor</keyword>
<dbReference type="Gene3D" id="3.30.70.1010">
    <property type="entry name" value="Translation elongation factor EF1B, gamma chain, conserved domain"/>
    <property type="match status" value="1"/>
</dbReference>
<dbReference type="InterPro" id="IPR010987">
    <property type="entry name" value="Glutathione-S-Trfase_C-like"/>
</dbReference>
<dbReference type="CDD" id="cd03181">
    <property type="entry name" value="GST_C_EF1Bgamma_like"/>
    <property type="match status" value="1"/>
</dbReference>
<dbReference type="InterPro" id="IPR036433">
    <property type="entry name" value="EF1B_G_C_sf"/>
</dbReference>
<dbReference type="InterPro" id="IPR036282">
    <property type="entry name" value="Glutathione-S-Trfase_C_sf"/>
</dbReference>
<dbReference type="InterPro" id="IPR050802">
    <property type="entry name" value="EF-GSTs"/>
</dbReference>
<proteinExistence type="predicted"/>
<dbReference type="GO" id="GO:0003746">
    <property type="term" value="F:translation elongation factor activity"/>
    <property type="evidence" value="ECO:0007669"/>
    <property type="project" value="UniProtKB-UniRule"/>
</dbReference>
<dbReference type="GO" id="GO:0005737">
    <property type="term" value="C:cytoplasm"/>
    <property type="evidence" value="ECO:0007669"/>
    <property type="project" value="TreeGrafter"/>
</dbReference>
<reference evidence="9" key="1">
    <citation type="submission" date="2017-10" db="EMBL/GenBank/DDBJ databases">
        <title>Rapid genome shrinkage in a self-fertile nematode reveals novel sperm competition proteins.</title>
        <authorList>
            <person name="Yin D."/>
            <person name="Schwarz E.M."/>
            <person name="Thomas C.G."/>
            <person name="Felde R.L."/>
            <person name="Korf I.F."/>
            <person name="Cutter A.D."/>
            <person name="Schartner C.M."/>
            <person name="Ralston E.J."/>
            <person name="Meyer B.J."/>
            <person name="Haag E.S."/>
        </authorList>
    </citation>
    <scope>NUCLEOTIDE SEQUENCE [LARGE SCALE GENOMIC DNA]</scope>
    <source>
        <strain evidence="9">JU1422</strain>
    </source>
</reference>
<evidence type="ECO:0000256" key="3">
    <source>
        <dbReference type="ARBA" id="ARBA00030426"/>
    </source>
</evidence>
<dbReference type="FunFam" id="1.20.1050.10:FF:000006">
    <property type="entry name" value="Elongation factor 1 gamma"/>
    <property type="match status" value="1"/>
</dbReference>
<dbReference type="EMBL" id="PDUG01000005">
    <property type="protein sequence ID" value="PIC26863.1"/>
    <property type="molecule type" value="Genomic_DNA"/>
</dbReference>
<dbReference type="InterPro" id="IPR001662">
    <property type="entry name" value="EF1B_G_C"/>
</dbReference>
<dbReference type="PROSITE" id="PS50040">
    <property type="entry name" value="EF1G_C"/>
    <property type="match status" value="1"/>
</dbReference>
<evidence type="ECO:0000313" key="9">
    <source>
        <dbReference type="Proteomes" id="UP000230233"/>
    </source>
</evidence>
<keyword evidence="2 4" id="KW-0648">Protein biosynthesis</keyword>
<dbReference type="FunFam" id="3.30.70.1010:FF:000001">
    <property type="entry name" value="Elongation factor 1-gamma 1"/>
    <property type="match status" value="1"/>
</dbReference>
<dbReference type="PANTHER" id="PTHR43986:SF1">
    <property type="entry name" value="ELONGATION FACTOR 1-GAMMA"/>
    <property type="match status" value="1"/>
</dbReference>